<organism evidence="2 3">
    <name type="scientific">Streptomyces davaonensis (strain DSM 101723 / JCM 4913 / KCC S-0913 / 768)</name>
    <dbReference type="NCBI Taxonomy" id="1214101"/>
    <lineage>
        <taxon>Bacteria</taxon>
        <taxon>Bacillati</taxon>
        <taxon>Actinomycetota</taxon>
        <taxon>Actinomycetes</taxon>
        <taxon>Kitasatosporales</taxon>
        <taxon>Streptomycetaceae</taxon>
        <taxon>Streptomyces</taxon>
    </lineage>
</organism>
<dbReference type="PATRIC" id="fig|1214101.3.peg.6086"/>
<dbReference type="eggNOG" id="ENOG502ZAJT">
    <property type="taxonomic scope" value="Bacteria"/>
</dbReference>
<protein>
    <submittedName>
        <fullName evidence="2">Uncharacterized protein</fullName>
    </submittedName>
</protein>
<gene>
    <name evidence="2" type="ORF">BN159_6003</name>
</gene>
<evidence type="ECO:0000256" key="1">
    <source>
        <dbReference type="SAM" id="MobiDB-lite"/>
    </source>
</evidence>
<dbReference type="EMBL" id="HE971709">
    <property type="protein sequence ID" value="CCK30382.1"/>
    <property type="molecule type" value="Genomic_DNA"/>
</dbReference>
<dbReference type="RefSeq" id="WP_015660718.1">
    <property type="nucleotide sequence ID" value="NC_020504.1"/>
</dbReference>
<feature type="compositionally biased region" description="Polar residues" evidence="1">
    <location>
        <begin position="329"/>
        <end position="362"/>
    </location>
</feature>
<feature type="region of interest" description="Disordered" evidence="1">
    <location>
        <begin position="437"/>
        <end position="474"/>
    </location>
</feature>
<reference evidence="2 3" key="1">
    <citation type="journal article" date="2012" name="J. Bacteriol.">
        <title>Genome sequence of the bacterium Streptomyces davawensis JCM 4913 and heterologous production of the unique antibiotic roseoflavin.</title>
        <authorList>
            <person name="Jankowitsch F."/>
            <person name="Schwarz J."/>
            <person name="Ruckert C."/>
            <person name="Gust B."/>
            <person name="Szczepanowski R."/>
            <person name="Blom J."/>
            <person name="Pelzer S."/>
            <person name="Kalinowski J."/>
            <person name="Mack M."/>
        </authorList>
    </citation>
    <scope>NUCLEOTIDE SEQUENCE [LARGE SCALE GENOMIC DNA]</scope>
    <source>
        <strain evidence="3">DSM 101723 / JCM 4913 / KCC S-0913 / 768</strain>
    </source>
</reference>
<evidence type="ECO:0000313" key="3">
    <source>
        <dbReference type="Proteomes" id="UP000008043"/>
    </source>
</evidence>
<accession>K4RAX3</accession>
<dbReference type="Proteomes" id="UP000008043">
    <property type="component" value="Chromosome"/>
</dbReference>
<sequence>MPLSESDMQWPPVDDRIQYALADWDAWYSSEPDRLEARYSGRGYLEAFSWPSQHRGSVIGRLARWFWGQPTPDGEKRDKLHVPLAGDIARTSSELLFSEPPKLLAAEDASNATQDALNALMEGGLQPTLLEAGEICAALGGAYLRVVWDDAVSDQPWIDTVAADRTVREFRYGRLTTVTFWTVLETEGRNDNRVFRHLERHERGRIYHGLYEGSASSLGAARPLAEHPETAPLAAMVDAEGCLDTGPPHHLTAAYVPNVRPARAWRHIPTAAYWGQSDFQGVEGLMDQLDETYSSWMRDVQNGRDRIVVPTSMLDPSALGRAQHGAKSAGSTRGSRCSNDPATPTRSPLCSSPSACRNTATLAPSRPYARPATPLRRSARPGTVLRSPQPRSARERRNMGSRGRKALYWGPAVANITAAFLAVQAASGSASRAWTWRRRTWSSRTRSARARPNWPPQPSCYAGRRPHPRTPWSG</sequence>
<dbReference type="STRING" id="1214101.BN159_6003"/>
<proteinExistence type="predicted"/>
<evidence type="ECO:0000313" key="2">
    <source>
        <dbReference type="EMBL" id="CCK30382.1"/>
    </source>
</evidence>
<dbReference type="AlphaFoldDB" id="K4RAX3"/>
<feature type="compositionally biased region" description="Basic residues" evidence="1">
    <location>
        <begin position="437"/>
        <end position="449"/>
    </location>
</feature>
<dbReference type="HOGENOM" id="CLU_038794_0_0_11"/>
<keyword evidence="3" id="KW-1185">Reference proteome</keyword>
<dbReference type="KEGG" id="sdv:BN159_6003"/>
<name>K4RAX3_STRDJ</name>
<feature type="region of interest" description="Disordered" evidence="1">
    <location>
        <begin position="314"/>
        <end position="402"/>
    </location>
</feature>